<reference evidence="1" key="1">
    <citation type="journal article" date="2010" name="Science">
        <title>Plasticity of animal genome architecture unmasked by rapid evolution of a pelagic tunicate.</title>
        <authorList>
            <person name="Denoeud F."/>
            <person name="Henriet S."/>
            <person name="Mungpakdee S."/>
            <person name="Aury J.M."/>
            <person name="Da Silva C."/>
            <person name="Brinkmann H."/>
            <person name="Mikhaleva J."/>
            <person name="Olsen L.C."/>
            <person name="Jubin C."/>
            <person name="Canestro C."/>
            <person name="Bouquet J.M."/>
            <person name="Danks G."/>
            <person name="Poulain J."/>
            <person name="Campsteijn C."/>
            <person name="Adamski M."/>
            <person name="Cross I."/>
            <person name="Yadetie F."/>
            <person name="Muffato M."/>
            <person name="Louis A."/>
            <person name="Butcher S."/>
            <person name="Tsagkogeorga G."/>
            <person name="Konrad A."/>
            <person name="Singh S."/>
            <person name="Jensen M.F."/>
            <person name="Cong E.H."/>
            <person name="Eikeseth-Otteraa H."/>
            <person name="Noel B."/>
            <person name="Anthouard V."/>
            <person name="Porcel B.M."/>
            <person name="Kachouri-Lafond R."/>
            <person name="Nishino A."/>
            <person name="Ugolini M."/>
            <person name="Chourrout P."/>
            <person name="Nishida H."/>
            <person name="Aasland R."/>
            <person name="Huzurbazar S."/>
            <person name="Westhof E."/>
            <person name="Delsuc F."/>
            <person name="Lehrach H."/>
            <person name="Reinhardt R."/>
            <person name="Weissenbach J."/>
            <person name="Roy S.W."/>
            <person name="Artiguenave F."/>
            <person name="Postlethwait J.H."/>
            <person name="Manak J.R."/>
            <person name="Thompson E.M."/>
            <person name="Jaillon O."/>
            <person name="Du Pasquier L."/>
            <person name="Boudinot P."/>
            <person name="Liberles D.A."/>
            <person name="Volff J.N."/>
            <person name="Philippe H."/>
            <person name="Lenhard B."/>
            <person name="Roest Crollius H."/>
            <person name="Wincker P."/>
            <person name="Chourrout D."/>
        </authorList>
    </citation>
    <scope>NUCLEOTIDE SEQUENCE [LARGE SCALE GENOMIC DNA]</scope>
</reference>
<evidence type="ECO:0000313" key="1">
    <source>
        <dbReference type="EMBL" id="CBY15441.1"/>
    </source>
</evidence>
<dbReference type="EMBL" id="FN653518">
    <property type="protein sequence ID" value="CBY15441.1"/>
    <property type="molecule type" value="Genomic_DNA"/>
</dbReference>
<protein>
    <submittedName>
        <fullName evidence="1">Uncharacterized protein</fullName>
    </submittedName>
</protein>
<name>E4Y0N3_OIKDI</name>
<keyword evidence="2" id="KW-1185">Reference proteome</keyword>
<gene>
    <name evidence="1" type="ORF">GSOID_T00013715001</name>
</gene>
<proteinExistence type="predicted"/>
<dbReference type="Proteomes" id="UP000001307">
    <property type="component" value="Unassembled WGS sequence"/>
</dbReference>
<accession>E4Y0N3</accession>
<organism evidence="1">
    <name type="scientific">Oikopleura dioica</name>
    <name type="common">Tunicate</name>
    <dbReference type="NCBI Taxonomy" id="34765"/>
    <lineage>
        <taxon>Eukaryota</taxon>
        <taxon>Metazoa</taxon>
        <taxon>Chordata</taxon>
        <taxon>Tunicata</taxon>
        <taxon>Appendicularia</taxon>
        <taxon>Copelata</taxon>
        <taxon>Oikopleuridae</taxon>
        <taxon>Oikopleura</taxon>
    </lineage>
</organism>
<evidence type="ECO:0000313" key="2">
    <source>
        <dbReference type="Proteomes" id="UP000001307"/>
    </source>
</evidence>
<dbReference type="Gene3D" id="2.120.10.80">
    <property type="entry name" value="Kelch-type beta propeller"/>
    <property type="match status" value="1"/>
</dbReference>
<dbReference type="InParanoid" id="E4Y0N3"/>
<sequence length="111" mass="12564">MNFQIFDEKCDADIDEELVHKNKIDLAAHVGNSVYARDPPVDQPFHYHHRLILQSWTALPDHPKRISGHSLVGLENQSLLLIGGIYGGGLQSGIWQLKDENWNQIGELLQV</sequence>
<dbReference type="SUPFAM" id="SSF117281">
    <property type="entry name" value="Kelch motif"/>
    <property type="match status" value="1"/>
</dbReference>
<dbReference type="InterPro" id="IPR015915">
    <property type="entry name" value="Kelch-typ_b-propeller"/>
</dbReference>
<dbReference type="AlphaFoldDB" id="E4Y0N3"/>